<protein>
    <recommendedName>
        <fullName evidence="4">DUF5050 domain-containing protein</fullName>
    </recommendedName>
</protein>
<proteinExistence type="predicted"/>
<evidence type="ECO:0008006" key="4">
    <source>
        <dbReference type="Google" id="ProtNLM"/>
    </source>
</evidence>
<keyword evidence="1" id="KW-0472">Membrane</keyword>
<evidence type="ECO:0000256" key="1">
    <source>
        <dbReference type="SAM" id="Phobius"/>
    </source>
</evidence>
<evidence type="ECO:0000313" key="3">
    <source>
        <dbReference type="Proteomes" id="UP000286581"/>
    </source>
</evidence>
<dbReference type="EMBL" id="QSAE01000162">
    <property type="protein sequence ID" value="RGW31328.1"/>
    <property type="molecule type" value="Genomic_DNA"/>
</dbReference>
<name>A0A413B223_9FIRM</name>
<comment type="caution">
    <text evidence="2">The sequence shown here is derived from an EMBL/GenBank/DDBJ whole genome shotgun (WGS) entry which is preliminary data.</text>
</comment>
<dbReference type="AlphaFoldDB" id="A0A413B223"/>
<evidence type="ECO:0000313" key="2">
    <source>
        <dbReference type="EMBL" id="RGW31328.1"/>
    </source>
</evidence>
<gene>
    <name evidence="2" type="ORF">DWV78_16980</name>
</gene>
<reference evidence="2 3" key="1">
    <citation type="submission" date="2018-08" db="EMBL/GenBank/DDBJ databases">
        <title>A genome reference for cultivated species of the human gut microbiota.</title>
        <authorList>
            <person name="Zou Y."/>
            <person name="Xue W."/>
            <person name="Luo G."/>
        </authorList>
    </citation>
    <scope>NUCLEOTIDE SEQUENCE [LARGE SCALE GENOMIC DNA]</scope>
    <source>
        <strain evidence="2 3">AF12-8</strain>
    </source>
</reference>
<organism evidence="2 3">
    <name type="scientific">Agathobacter rectalis</name>
    <dbReference type="NCBI Taxonomy" id="39491"/>
    <lineage>
        <taxon>Bacteria</taxon>
        <taxon>Bacillati</taxon>
        <taxon>Bacillota</taxon>
        <taxon>Clostridia</taxon>
        <taxon>Lachnospirales</taxon>
        <taxon>Lachnospiraceae</taxon>
        <taxon>Agathobacter</taxon>
    </lineage>
</organism>
<keyword evidence="1" id="KW-0812">Transmembrane</keyword>
<dbReference type="SUPFAM" id="SSF63829">
    <property type="entry name" value="Calcium-dependent phosphotriesterase"/>
    <property type="match status" value="1"/>
</dbReference>
<sequence length="368" mass="41491">MKKNKILVGVISIMFAGIITLGIIECNNSNTKDNDKLFIGNGKFCQAKRLNGLGAIYDDDYIFFDCENQIYESYNYSNKKNDKKLNVNCRNSACSHNNDKCEAYVELGEYFVFNSKIYKCYNKSKVVSGENRLYGSIVEAESGKTVFKNSIPTDMSSELAIDDSEAILYVRVLSDDIVKVDGDRHAYLLDKNFNIIYCHYNIGKFPWGAILNGNYYYINDINEIVKVNLTTFESKSIASNGKAFMADNDENFIYYSNEFSELYKLSPDDESSIKIADNALFFSVQNKYIYASGGDNGNKIIYDKNGKIIADYSACVNMGADSAFQINDKIYTIFNGGVAYMDLDGKNYGEMQQAKGHKQICPVTIQGR</sequence>
<feature type="transmembrane region" description="Helical" evidence="1">
    <location>
        <begin position="7"/>
        <end position="24"/>
    </location>
</feature>
<keyword evidence="1" id="KW-1133">Transmembrane helix</keyword>
<accession>A0A413B223</accession>
<dbReference type="Proteomes" id="UP000286581">
    <property type="component" value="Unassembled WGS sequence"/>
</dbReference>